<dbReference type="InterPro" id="IPR050863">
    <property type="entry name" value="CenT-Element_Derived"/>
</dbReference>
<feature type="domain" description="HTH CENPB-type" evidence="3">
    <location>
        <begin position="66"/>
        <end position="137"/>
    </location>
</feature>
<keyword evidence="5" id="KW-1185">Reference proteome</keyword>
<protein>
    <recommendedName>
        <fullName evidence="3">HTH CENPB-type domain-containing protein</fullName>
    </recommendedName>
</protein>
<keyword evidence="2" id="KW-0539">Nucleus</keyword>
<accession>A0AA89BU42</accession>
<dbReference type="Pfam" id="PF04218">
    <property type="entry name" value="CENP-B_N"/>
    <property type="match status" value="1"/>
</dbReference>
<dbReference type="Proteomes" id="UP001186944">
    <property type="component" value="Unassembled WGS sequence"/>
</dbReference>
<dbReference type="Gene3D" id="1.10.10.60">
    <property type="entry name" value="Homeodomain-like"/>
    <property type="match status" value="2"/>
</dbReference>
<proteinExistence type="predicted"/>
<dbReference type="InterPro" id="IPR009057">
    <property type="entry name" value="Homeodomain-like_sf"/>
</dbReference>
<evidence type="ECO:0000256" key="1">
    <source>
        <dbReference type="ARBA" id="ARBA00023125"/>
    </source>
</evidence>
<dbReference type="Pfam" id="PF03221">
    <property type="entry name" value="HTH_Tnp_Tc5"/>
    <property type="match status" value="1"/>
</dbReference>
<comment type="caution">
    <text evidence="4">The sequence shown here is derived from an EMBL/GenBank/DDBJ whole genome shotgun (WGS) entry which is preliminary data.</text>
</comment>
<dbReference type="AlphaFoldDB" id="A0AA89BU42"/>
<evidence type="ECO:0000313" key="4">
    <source>
        <dbReference type="EMBL" id="KAK3087435.1"/>
    </source>
</evidence>
<dbReference type="InterPro" id="IPR006600">
    <property type="entry name" value="HTH_CenpB_DNA-bd_dom"/>
</dbReference>
<evidence type="ECO:0000256" key="2">
    <source>
        <dbReference type="ARBA" id="ARBA00023242"/>
    </source>
</evidence>
<evidence type="ECO:0000313" key="5">
    <source>
        <dbReference type="Proteomes" id="UP001186944"/>
    </source>
</evidence>
<dbReference type="PROSITE" id="PS51253">
    <property type="entry name" value="HTH_CENPB"/>
    <property type="match status" value="1"/>
</dbReference>
<sequence>MATASACKRKVLTIEEKINVLKLSEQGKSCREIARNLSVGKTQVQSIIKNKETLKTLWKKGVHAGRKIVNRRCLYPDLNEKLYEWFEATRSENNPITGRLLQEKAILLSNELGYDNFAASNGWLHSFQTRHNIKCAEWTKKSTKRRVMYATGGRLCPVKMLRLLIEKSEPECKKLFNQFNSDAIHNPQNRKYWFVAKPIVMSSTKIFMPNICKLAKTKNRYTNHCLSVTALHCYENADKEVKSIMFH</sequence>
<organism evidence="4 5">
    <name type="scientific">Pinctada imbricata</name>
    <name type="common">Atlantic pearl-oyster</name>
    <name type="synonym">Pinctada martensii</name>
    <dbReference type="NCBI Taxonomy" id="66713"/>
    <lineage>
        <taxon>Eukaryota</taxon>
        <taxon>Metazoa</taxon>
        <taxon>Spiralia</taxon>
        <taxon>Lophotrochozoa</taxon>
        <taxon>Mollusca</taxon>
        <taxon>Bivalvia</taxon>
        <taxon>Autobranchia</taxon>
        <taxon>Pteriomorphia</taxon>
        <taxon>Pterioida</taxon>
        <taxon>Pterioidea</taxon>
        <taxon>Pteriidae</taxon>
        <taxon>Pinctada</taxon>
    </lineage>
</organism>
<dbReference type="SUPFAM" id="SSF46689">
    <property type="entry name" value="Homeodomain-like"/>
    <property type="match status" value="2"/>
</dbReference>
<dbReference type="InterPro" id="IPR007889">
    <property type="entry name" value="HTH_Psq"/>
</dbReference>
<gene>
    <name evidence="4" type="ORF">FSP39_005881</name>
</gene>
<keyword evidence="1" id="KW-0238">DNA-binding</keyword>
<dbReference type="PANTHER" id="PTHR19303:SF73">
    <property type="entry name" value="PROTEIN PDC2"/>
    <property type="match status" value="1"/>
</dbReference>
<dbReference type="SMART" id="SM00674">
    <property type="entry name" value="CENPB"/>
    <property type="match status" value="1"/>
</dbReference>
<dbReference type="PANTHER" id="PTHR19303">
    <property type="entry name" value="TRANSPOSON"/>
    <property type="match status" value="1"/>
</dbReference>
<dbReference type="GO" id="GO:0003677">
    <property type="term" value="F:DNA binding"/>
    <property type="evidence" value="ECO:0007669"/>
    <property type="project" value="UniProtKB-KW"/>
</dbReference>
<dbReference type="GO" id="GO:0005634">
    <property type="term" value="C:nucleus"/>
    <property type="evidence" value="ECO:0007669"/>
    <property type="project" value="TreeGrafter"/>
</dbReference>
<evidence type="ECO:0000259" key="3">
    <source>
        <dbReference type="PROSITE" id="PS51253"/>
    </source>
</evidence>
<reference evidence="4" key="1">
    <citation type="submission" date="2019-08" db="EMBL/GenBank/DDBJ databases">
        <title>The improved chromosome-level genome for the pearl oyster Pinctada fucata martensii using PacBio sequencing and Hi-C.</title>
        <authorList>
            <person name="Zheng Z."/>
        </authorList>
    </citation>
    <scope>NUCLEOTIDE SEQUENCE</scope>
    <source>
        <strain evidence="4">ZZ-2019</strain>
        <tissue evidence="4">Adductor muscle</tissue>
    </source>
</reference>
<name>A0AA89BU42_PINIB</name>
<dbReference type="EMBL" id="VSWD01000011">
    <property type="protein sequence ID" value="KAK3087435.1"/>
    <property type="molecule type" value="Genomic_DNA"/>
</dbReference>